<reference evidence="8 9" key="1">
    <citation type="submission" date="2018-08" db="EMBL/GenBank/DDBJ databases">
        <title>Genome analysis of the thermophilic bacterium of the candidate phylum Aminicenantes from deep subsurface aquifer revealed its physiology and ecological role.</title>
        <authorList>
            <person name="Kadnikov V.V."/>
            <person name="Mardanov A.V."/>
            <person name="Beletsky A.V."/>
            <person name="Karnachuk O.V."/>
            <person name="Ravin N.V."/>
        </authorList>
    </citation>
    <scope>NUCLEOTIDE SEQUENCE [LARGE SCALE GENOMIC DNA]</scope>
    <source>
        <strain evidence="8">BY38</strain>
    </source>
</reference>
<dbReference type="PANTHER" id="PTHR23359">
    <property type="entry name" value="NUCLEOTIDE KINASE"/>
    <property type="match status" value="1"/>
</dbReference>
<keyword evidence="2" id="KW-0545">Nucleotide biosynthesis</keyword>
<dbReference type="PRINTS" id="PR00094">
    <property type="entry name" value="ADENYLTKNASE"/>
</dbReference>
<dbReference type="EMBL" id="QUAH01000017">
    <property type="protein sequence ID" value="RFT14857.1"/>
    <property type="molecule type" value="Genomic_DNA"/>
</dbReference>
<dbReference type="InterPro" id="IPR027417">
    <property type="entry name" value="P-loop_NTPase"/>
</dbReference>
<dbReference type="SUPFAM" id="SSF52540">
    <property type="entry name" value="P-loop containing nucleoside triphosphate hydrolases"/>
    <property type="match status" value="1"/>
</dbReference>
<keyword evidence="4 5" id="KW-0418">Kinase</keyword>
<comment type="catalytic activity">
    <reaction evidence="6">
        <text>AMP + ATP = 2 ADP</text>
        <dbReference type="Rhea" id="RHEA:12973"/>
        <dbReference type="ChEBI" id="CHEBI:30616"/>
        <dbReference type="ChEBI" id="CHEBI:456215"/>
        <dbReference type="ChEBI" id="CHEBI:456216"/>
        <dbReference type="EC" id="2.7.4.3"/>
    </reaction>
</comment>
<proteinExistence type="inferred from homology"/>
<dbReference type="Gene3D" id="3.40.50.300">
    <property type="entry name" value="P-loop containing nucleotide triphosphate hydrolases"/>
    <property type="match status" value="1"/>
</dbReference>
<accession>A0A3E2BJN9</accession>
<evidence type="ECO:0000313" key="8">
    <source>
        <dbReference type="EMBL" id="RFT14857.1"/>
    </source>
</evidence>
<comment type="caution">
    <text evidence="8">The sequence shown here is derived from an EMBL/GenBank/DDBJ whole genome shotgun (WGS) entry which is preliminary data.</text>
</comment>
<evidence type="ECO:0000256" key="1">
    <source>
        <dbReference type="ARBA" id="ARBA00022679"/>
    </source>
</evidence>
<dbReference type="AlphaFoldDB" id="A0A3E2BJN9"/>
<dbReference type="Pfam" id="PF00406">
    <property type="entry name" value="ADK"/>
    <property type="match status" value="1"/>
</dbReference>
<dbReference type="Proteomes" id="UP000257323">
    <property type="component" value="Unassembled WGS sequence"/>
</dbReference>
<keyword evidence="3 6" id="KW-0547">Nucleotide-binding</keyword>
<dbReference type="GO" id="GO:0004017">
    <property type="term" value="F:AMP kinase activity"/>
    <property type="evidence" value="ECO:0007669"/>
    <property type="project" value="UniProtKB-EC"/>
</dbReference>
<dbReference type="GO" id="GO:0005524">
    <property type="term" value="F:ATP binding"/>
    <property type="evidence" value="ECO:0007669"/>
    <property type="project" value="UniProtKB-KW"/>
</dbReference>
<keyword evidence="6" id="KW-0067">ATP-binding</keyword>
<organism evidence="8 9">
    <name type="scientific">Candidatus Saccharicenans subterraneus</name>
    <dbReference type="NCBI Taxonomy" id="2508984"/>
    <lineage>
        <taxon>Bacteria</taxon>
        <taxon>Candidatus Aminicenantota</taxon>
        <taxon>Candidatus Aminicenantia</taxon>
        <taxon>Candidatus Aminicenantales</taxon>
        <taxon>Candidatus Saccharicenantaceae</taxon>
        <taxon>Candidatus Saccharicenans</taxon>
    </lineage>
</organism>
<protein>
    <recommendedName>
        <fullName evidence="6">Adenylate kinase</fullName>
        <ecNumber evidence="6">2.7.4.3</ecNumber>
    </recommendedName>
</protein>
<dbReference type="InterPro" id="IPR000850">
    <property type="entry name" value="Adenylat/UMP-CMP_kin"/>
</dbReference>
<comment type="subcellular location">
    <subcellularLocation>
        <location evidence="6">Cytoplasm</location>
    </subcellularLocation>
</comment>
<feature type="region of interest" description="Disordered" evidence="7">
    <location>
        <begin position="47"/>
        <end position="76"/>
    </location>
</feature>
<evidence type="ECO:0000256" key="4">
    <source>
        <dbReference type="ARBA" id="ARBA00022777"/>
    </source>
</evidence>
<evidence type="ECO:0000256" key="3">
    <source>
        <dbReference type="ARBA" id="ARBA00022741"/>
    </source>
</evidence>
<evidence type="ECO:0000256" key="5">
    <source>
        <dbReference type="RuleBase" id="RU003330"/>
    </source>
</evidence>
<evidence type="ECO:0000256" key="2">
    <source>
        <dbReference type="ARBA" id="ARBA00022727"/>
    </source>
</evidence>
<gene>
    <name evidence="8" type="ORF">OP8BY_1455</name>
</gene>
<evidence type="ECO:0000313" key="9">
    <source>
        <dbReference type="Proteomes" id="UP000257323"/>
    </source>
</evidence>
<evidence type="ECO:0000256" key="6">
    <source>
        <dbReference type="RuleBase" id="RU003331"/>
    </source>
</evidence>
<feature type="compositionally biased region" description="Low complexity" evidence="7">
    <location>
        <begin position="67"/>
        <end position="76"/>
    </location>
</feature>
<dbReference type="EC" id="2.7.4.3" evidence="6"/>
<dbReference type="GO" id="GO:0005737">
    <property type="term" value="C:cytoplasm"/>
    <property type="evidence" value="ECO:0007669"/>
    <property type="project" value="UniProtKB-SubCell"/>
</dbReference>
<sequence length="235" mass="26399">MKALLLIGPPGAGKSPLGDYLQEQSIAGKRFCHLDFGRELREILKEHSAAGSGSQAEKGAGKKETSGQEGEAGLAAAGHFSRQELERIRQSVETASLFEEADRELVRKIVRHFLEKNTIGEDDILVLNGLPRHRAQLGWLEDILTIALVVSLDCPEDVAVRRILANLDGERQGREDDRLEVIVRRYRLYQEKTGPLLEYFRQSEVPVISLKVDRETRPEILWPKLQSSQLLAQLD</sequence>
<name>A0A3E2BJN9_9BACT</name>
<evidence type="ECO:0000256" key="7">
    <source>
        <dbReference type="SAM" id="MobiDB-lite"/>
    </source>
</evidence>
<comment type="subunit">
    <text evidence="6">Monomer.</text>
</comment>
<comment type="similarity">
    <text evidence="5">Belongs to the adenylate kinase family.</text>
</comment>
<keyword evidence="1 5" id="KW-0808">Transferase</keyword>